<keyword evidence="6" id="KW-1133">Transmembrane helix</keyword>
<feature type="transmembrane region" description="Helical" evidence="6">
    <location>
        <begin position="182"/>
        <end position="202"/>
    </location>
</feature>
<name>A0AAD5WG99_PARTN</name>
<dbReference type="GO" id="GO:0016787">
    <property type="term" value="F:hydrolase activity"/>
    <property type="evidence" value="ECO:0007669"/>
    <property type="project" value="UniProtKB-KW"/>
</dbReference>
<keyword evidence="2" id="KW-0479">Metal-binding</keyword>
<evidence type="ECO:0000313" key="8">
    <source>
        <dbReference type="Proteomes" id="UP001196413"/>
    </source>
</evidence>
<reference evidence="7" key="1">
    <citation type="submission" date="2021-06" db="EMBL/GenBank/DDBJ databases">
        <title>Parelaphostrongylus tenuis whole genome reference sequence.</title>
        <authorList>
            <person name="Garwood T.J."/>
            <person name="Larsen P.A."/>
            <person name="Fountain-Jones N.M."/>
            <person name="Garbe J.R."/>
            <person name="Macchietto M.G."/>
            <person name="Kania S.A."/>
            <person name="Gerhold R.W."/>
            <person name="Richards J.E."/>
            <person name="Wolf T.M."/>
        </authorList>
    </citation>
    <scope>NUCLEOTIDE SEQUENCE</scope>
    <source>
        <strain evidence="7">MNPRO001-30</strain>
        <tissue evidence="7">Meninges</tissue>
    </source>
</reference>
<dbReference type="PANTHER" id="PTHR13315:SF0">
    <property type="entry name" value="METALLOPHOSPHOESTERASE 1"/>
    <property type="match status" value="1"/>
</dbReference>
<dbReference type="GO" id="GO:0046872">
    <property type="term" value="F:metal ion binding"/>
    <property type="evidence" value="ECO:0007669"/>
    <property type="project" value="UniProtKB-KW"/>
</dbReference>
<evidence type="ECO:0000313" key="7">
    <source>
        <dbReference type="EMBL" id="KAJ1368930.1"/>
    </source>
</evidence>
<keyword evidence="6" id="KW-0812">Transmembrane</keyword>
<dbReference type="AlphaFoldDB" id="A0AAD5WG99"/>
<dbReference type="Proteomes" id="UP001196413">
    <property type="component" value="Unassembled WGS sequence"/>
</dbReference>
<dbReference type="GO" id="GO:0006506">
    <property type="term" value="P:GPI anchor biosynthetic process"/>
    <property type="evidence" value="ECO:0007669"/>
    <property type="project" value="InterPro"/>
</dbReference>
<keyword evidence="3" id="KW-0378">Hydrolase</keyword>
<evidence type="ECO:0000256" key="3">
    <source>
        <dbReference type="ARBA" id="ARBA00022801"/>
    </source>
</evidence>
<gene>
    <name evidence="7" type="ORF">KIN20_030290</name>
</gene>
<proteinExistence type="predicted"/>
<keyword evidence="8" id="KW-1185">Reference proteome</keyword>
<dbReference type="SUPFAM" id="SSF56300">
    <property type="entry name" value="Metallo-dependent phosphatases"/>
    <property type="match status" value="1"/>
</dbReference>
<comment type="cofactor">
    <cofactor evidence="1">
        <name>Mn(2+)</name>
        <dbReference type="ChEBI" id="CHEBI:29035"/>
    </cofactor>
</comment>
<evidence type="ECO:0000256" key="4">
    <source>
        <dbReference type="ARBA" id="ARBA00023136"/>
    </source>
</evidence>
<evidence type="ECO:0000256" key="2">
    <source>
        <dbReference type="ARBA" id="ARBA00022723"/>
    </source>
</evidence>
<evidence type="ECO:0000256" key="1">
    <source>
        <dbReference type="ARBA" id="ARBA00001936"/>
    </source>
</evidence>
<dbReference type="InterPro" id="IPR033308">
    <property type="entry name" value="PGAP5/Cdc1/Ted1"/>
</dbReference>
<dbReference type="PANTHER" id="PTHR13315">
    <property type="entry name" value="METALLO PHOSPHOESTERASE RELATED"/>
    <property type="match status" value="1"/>
</dbReference>
<keyword evidence="5" id="KW-0464">Manganese</keyword>
<evidence type="ECO:0008006" key="9">
    <source>
        <dbReference type="Google" id="ProtNLM"/>
    </source>
</evidence>
<accession>A0AAD5WG99</accession>
<protein>
    <recommendedName>
        <fullName evidence="9">Metallophosphoesterase 1</fullName>
    </recommendedName>
</protein>
<dbReference type="EMBL" id="JAHQIW010006356">
    <property type="protein sequence ID" value="KAJ1368930.1"/>
    <property type="molecule type" value="Genomic_DNA"/>
</dbReference>
<comment type="caution">
    <text evidence="7">The sequence shown here is derived from an EMBL/GenBank/DDBJ whole genome shotgun (WGS) entry which is preliminary data.</text>
</comment>
<dbReference type="InterPro" id="IPR029052">
    <property type="entry name" value="Metallo-depent_PP-like"/>
</dbReference>
<evidence type="ECO:0000256" key="5">
    <source>
        <dbReference type="ARBA" id="ARBA00023211"/>
    </source>
</evidence>
<organism evidence="7 8">
    <name type="scientific">Parelaphostrongylus tenuis</name>
    <name type="common">Meningeal worm</name>
    <dbReference type="NCBI Taxonomy" id="148309"/>
    <lineage>
        <taxon>Eukaryota</taxon>
        <taxon>Metazoa</taxon>
        <taxon>Ecdysozoa</taxon>
        <taxon>Nematoda</taxon>
        <taxon>Chromadorea</taxon>
        <taxon>Rhabditida</taxon>
        <taxon>Rhabditina</taxon>
        <taxon>Rhabditomorpha</taxon>
        <taxon>Strongyloidea</taxon>
        <taxon>Metastrongylidae</taxon>
        <taxon>Parelaphostrongylus</taxon>
    </lineage>
</organism>
<evidence type="ECO:0000256" key="6">
    <source>
        <dbReference type="SAM" id="Phobius"/>
    </source>
</evidence>
<keyword evidence="4 6" id="KW-0472">Membrane</keyword>
<sequence>MVDIVTIKGHHFVLITSMALHGDGCRLCHEAETEIENLAKELVCSKKGHCHANVSYRFQPYRRPILLQHFPLFRLNDDDCLRDDDFDYEDFTRNELYRPGWEALSEQSTQFLIEKFEPRAAFSGHTHRGCKRRWIKPVEFWEYTVNSFSWRNGDRPTFLLATISEQDVLVNVCHLPHESTVIYVYSATGIILLLCLSYSTCLKRCLQTFRVHLFRSYRER</sequence>
<dbReference type="GO" id="GO:0016020">
    <property type="term" value="C:membrane"/>
    <property type="evidence" value="ECO:0007669"/>
    <property type="project" value="GOC"/>
</dbReference>